<dbReference type="GO" id="GO:0005198">
    <property type="term" value="F:structural molecule activity"/>
    <property type="evidence" value="ECO:0007669"/>
    <property type="project" value="InterPro"/>
</dbReference>
<feature type="coiled-coil region" evidence="1">
    <location>
        <begin position="396"/>
        <end position="423"/>
    </location>
</feature>
<name>A0A853JT64_9FIRM</name>
<keyword evidence="1" id="KW-0175">Coiled coil</keyword>
<evidence type="ECO:0000313" key="3">
    <source>
        <dbReference type="Proteomes" id="UP000586254"/>
    </source>
</evidence>
<gene>
    <name evidence="2" type="ORF">H0N91_17335</name>
</gene>
<dbReference type="InterPro" id="IPR009319">
    <property type="entry name" value="Phage_A118_VSP1"/>
</dbReference>
<comment type="caution">
    <text evidence="2">The sequence shown here is derived from an EMBL/GenBank/DDBJ whole genome shotgun (WGS) entry which is preliminary data.</text>
</comment>
<protein>
    <submittedName>
        <fullName evidence="2">Phage minor capsid protein</fullName>
    </submittedName>
</protein>
<organism evidence="2 3">
    <name type="scientific">Eubacterium callanderi</name>
    <dbReference type="NCBI Taxonomy" id="53442"/>
    <lineage>
        <taxon>Bacteria</taxon>
        <taxon>Bacillati</taxon>
        <taxon>Bacillota</taxon>
        <taxon>Clostridia</taxon>
        <taxon>Eubacteriales</taxon>
        <taxon>Eubacteriaceae</taxon>
        <taxon>Eubacterium</taxon>
    </lineage>
</organism>
<sequence length="526" mass="59400">MLTPEQYDQIADHLTGLFQDLEAFIIKDFVRRVTTAGTITETARYQLIKAEQMGLSTQAIKEALQQALNISNEEIDHLFKEWGLEAIRVENGIASQAGIDPVTLETHPELGQIIDSAIDQTKGELANLTGTLGFAQKINGKIVFTELSQYFQKEMDFVQLQVQSGVLDYNSAIRQSVKRMADSGLRTVDYASGWSNHLDVAVRRATLTGANQMSGKLTDALGEEMACNFVEVTAHAGARNTGSGPANHASWQGKVYARKGETPEYPNLAKVTGYGTGAGLKGWNCRHDYNNFWPGYSERTWTDEELANIDPPPFSYKGKEYDHYAANQRQRTIERAIRKTKRELIGYDAAGDKEAFTAASIKLQRQRQEYQSFSKAADLRQKPERQQVYGFGRKISQKTTQARKKQEEKLRQEARERAIIEEIKGAGVKGEVHLKPKKITLDHVSFDEKHINAERAHDVSLEEAKQFIENARISVTVWKGQYERFYSDQGVVYFDLDNNLIRTAFKPEEFKGDVLKLLEVLNKYGL</sequence>
<reference evidence="2 3" key="1">
    <citation type="submission" date="2020-07" db="EMBL/GenBank/DDBJ databases">
        <title>Organ Donor 1.</title>
        <authorList>
            <person name="Marsh A.J."/>
            <person name="Azcarate-Peril M.A."/>
        </authorList>
    </citation>
    <scope>NUCLEOTIDE SEQUENCE [LARGE SCALE GENOMIC DNA]</scope>
    <source>
        <strain evidence="2 3">AMC0717</strain>
    </source>
</reference>
<proteinExistence type="predicted"/>
<dbReference type="RefSeq" id="WP_180494073.1">
    <property type="nucleotide sequence ID" value="NZ_JACCKS010000027.1"/>
</dbReference>
<dbReference type="EMBL" id="JACCKS010000027">
    <property type="protein sequence ID" value="NZA39842.1"/>
    <property type="molecule type" value="Genomic_DNA"/>
</dbReference>
<evidence type="ECO:0000256" key="1">
    <source>
        <dbReference type="SAM" id="Coils"/>
    </source>
</evidence>
<dbReference type="AlphaFoldDB" id="A0A853JT64"/>
<dbReference type="Pfam" id="PF06152">
    <property type="entry name" value="Phage_min_cap2"/>
    <property type="match status" value="1"/>
</dbReference>
<dbReference type="Proteomes" id="UP000586254">
    <property type="component" value="Unassembled WGS sequence"/>
</dbReference>
<evidence type="ECO:0000313" key="2">
    <source>
        <dbReference type="EMBL" id="NZA39842.1"/>
    </source>
</evidence>
<accession>A0A853JT64</accession>